<keyword evidence="4 5" id="KW-0472">Membrane</keyword>
<dbReference type="InterPro" id="IPR007016">
    <property type="entry name" value="O-antigen_ligase-rel_domated"/>
</dbReference>
<dbReference type="AlphaFoldDB" id="A0A0A7KFH7"/>
<dbReference type="PANTHER" id="PTHR37422:SF13">
    <property type="entry name" value="LIPOPOLYSACCHARIDE BIOSYNTHESIS PROTEIN PA4999-RELATED"/>
    <property type="match status" value="1"/>
</dbReference>
<protein>
    <recommendedName>
        <fullName evidence="6">O-antigen ligase-related domain-containing protein</fullName>
    </recommendedName>
</protein>
<dbReference type="RefSeq" id="WP_039683300.1">
    <property type="nucleotide sequence ID" value="NZ_CP010028.1"/>
</dbReference>
<dbReference type="InterPro" id="IPR051533">
    <property type="entry name" value="WaaL-like"/>
</dbReference>
<feature type="transmembrane region" description="Helical" evidence="5">
    <location>
        <begin position="71"/>
        <end position="92"/>
    </location>
</feature>
<feature type="transmembrane region" description="Helical" evidence="5">
    <location>
        <begin position="144"/>
        <end position="162"/>
    </location>
</feature>
<feature type="transmembrane region" description="Helical" evidence="5">
    <location>
        <begin position="339"/>
        <end position="359"/>
    </location>
</feature>
<evidence type="ECO:0000259" key="6">
    <source>
        <dbReference type="Pfam" id="PF04932"/>
    </source>
</evidence>
<dbReference type="HOGENOM" id="CLU_679205_0_0_0"/>
<dbReference type="GO" id="GO:0016020">
    <property type="term" value="C:membrane"/>
    <property type="evidence" value="ECO:0007669"/>
    <property type="project" value="UniProtKB-SubCell"/>
</dbReference>
<feature type="transmembrane region" description="Helical" evidence="5">
    <location>
        <begin position="98"/>
        <end position="123"/>
    </location>
</feature>
<comment type="subcellular location">
    <subcellularLocation>
        <location evidence="1">Membrane</location>
        <topology evidence="1">Multi-pass membrane protein</topology>
    </subcellularLocation>
</comment>
<feature type="transmembrane region" description="Helical" evidence="5">
    <location>
        <begin position="209"/>
        <end position="227"/>
    </location>
</feature>
<organism evidence="7 8">
    <name type="scientific">Deinococcus radiopugnans</name>
    <dbReference type="NCBI Taxonomy" id="57497"/>
    <lineage>
        <taxon>Bacteria</taxon>
        <taxon>Thermotogati</taxon>
        <taxon>Deinococcota</taxon>
        <taxon>Deinococci</taxon>
        <taxon>Deinococcales</taxon>
        <taxon>Deinococcaceae</taxon>
        <taxon>Deinococcus</taxon>
    </lineage>
</organism>
<keyword evidence="2 5" id="KW-0812">Transmembrane</keyword>
<evidence type="ECO:0000256" key="4">
    <source>
        <dbReference type="ARBA" id="ARBA00023136"/>
    </source>
</evidence>
<feature type="transmembrane region" description="Helical" evidence="5">
    <location>
        <begin position="168"/>
        <end position="197"/>
    </location>
</feature>
<evidence type="ECO:0000256" key="1">
    <source>
        <dbReference type="ARBA" id="ARBA00004141"/>
    </source>
</evidence>
<evidence type="ECO:0000313" key="7">
    <source>
        <dbReference type="EMBL" id="AIZ44876.1"/>
    </source>
</evidence>
<accession>A0A0A7KFH7</accession>
<reference evidence="8" key="1">
    <citation type="submission" date="2014-11" db="EMBL/GenBank/DDBJ databases">
        <title>Hymenobacter sp. DG25B genome submission.</title>
        <authorList>
            <person name="Jung H.-Y."/>
            <person name="Kim M.K."/>
            <person name="Srinivasan S."/>
            <person name="Lim S."/>
        </authorList>
    </citation>
    <scope>NUCLEOTIDE SEQUENCE [LARGE SCALE GENOMIC DNA]</scope>
    <source>
        <strain evidence="8">DY59</strain>
    </source>
</reference>
<dbReference type="EMBL" id="CP010028">
    <property type="protein sequence ID" value="AIZ44876.1"/>
    <property type="molecule type" value="Genomic_DNA"/>
</dbReference>
<sequence length="405" mass="43051">MLTPLLIALMLGPALSVGPLYAAHGLLYLAATLYLMRSQVITFPPAAKWLVLYVVWQAFTLIWAPDLGDGINDVVITGMMVFAVILVSTLAYGQTQRVVQVILGMIGLELLFSGLQIVTGYRLPWLPVNELLSSTTPAGFFGNPNNLAVGLVAFLPLGLLALRAWPAVAYTAAIVGVVALTGSRGGLLAAVLIVPLTLMVAGRVALRRALLTVVLAAAALGLSSAVFEEVATGAQQAVVAVQNYVTGENVEAGASLDVRRRLIENAWTAFQATNGLGIGAGGNTSVQKNAGAEVSVISLHNYWLEILVEDGVIGALLMTGALLTIVLTLWRRWRLQRDVLALGTLMGFLGFAVACVSASSTTYSLHWWVLLALGVTLSARGQVPTQAYEPVQLWRIPIPPHWRKA</sequence>
<evidence type="ECO:0000313" key="8">
    <source>
        <dbReference type="Proteomes" id="UP000030634"/>
    </source>
</evidence>
<proteinExistence type="predicted"/>
<evidence type="ECO:0000256" key="3">
    <source>
        <dbReference type="ARBA" id="ARBA00022989"/>
    </source>
</evidence>
<name>A0A0A7KFH7_9DEIO</name>
<dbReference type="Pfam" id="PF04932">
    <property type="entry name" value="Wzy_C"/>
    <property type="match status" value="1"/>
</dbReference>
<dbReference type="STRING" id="1182571.QR90_06795"/>
<evidence type="ECO:0000256" key="2">
    <source>
        <dbReference type="ARBA" id="ARBA00022692"/>
    </source>
</evidence>
<dbReference type="KEGG" id="dsw:QR90_06795"/>
<keyword evidence="3 5" id="KW-1133">Transmembrane helix</keyword>
<feature type="transmembrane region" description="Helical" evidence="5">
    <location>
        <begin position="46"/>
        <end position="64"/>
    </location>
</feature>
<gene>
    <name evidence="7" type="ORF">QR90_06795</name>
</gene>
<evidence type="ECO:0000256" key="5">
    <source>
        <dbReference type="SAM" id="Phobius"/>
    </source>
</evidence>
<dbReference type="PANTHER" id="PTHR37422">
    <property type="entry name" value="TEICHURONIC ACID BIOSYNTHESIS PROTEIN TUAE"/>
    <property type="match status" value="1"/>
</dbReference>
<dbReference type="Proteomes" id="UP000030634">
    <property type="component" value="Chromosome"/>
</dbReference>
<feature type="transmembrane region" description="Helical" evidence="5">
    <location>
        <begin position="311"/>
        <end position="330"/>
    </location>
</feature>
<feature type="domain" description="O-antigen ligase-related" evidence="6">
    <location>
        <begin position="171"/>
        <end position="318"/>
    </location>
</feature>